<dbReference type="EMBL" id="BLLF01003821">
    <property type="protein sequence ID" value="GFH28301.1"/>
    <property type="molecule type" value="Genomic_DNA"/>
</dbReference>
<gene>
    <name evidence="1" type="ORF">HaLaN_26775</name>
</gene>
<reference evidence="1 2" key="1">
    <citation type="submission" date="2020-02" db="EMBL/GenBank/DDBJ databases">
        <title>Draft genome sequence of Haematococcus lacustris strain NIES-144.</title>
        <authorList>
            <person name="Morimoto D."/>
            <person name="Nakagawa S."/>
            <person name="Yoshida T."/>
            <person name="Sawayama S."/>
        </authorList>
    </citation>
    <scope>NUCLEOTIDE SEQUENCE [LARGE SCALE GENOMIC DNA]</scope>
    <source>
        <strain evidence="1 2">NIES-144</strain>
    </source>
</reference>
<keyword evidence="2" id="KW-1185">Reference proteome</keyword>
<accession>A0A6A0A719</accession>
<evidence type="ECO:0000313" key="1">
    <source>
        <dbReference type="EMBL" id="GFH28301.1"/>
    </source>
</evidence>
<name>A0A6A0A719_HAELA</name>
<dbReference type="Proteomes" id="UP000485058">
    <property type="component" value="Unassembled WGS sequence"/>
</dbReference>
<comment type="caution">
    <text evidence="1">The sequence shown here is derived from an EMBL/GenBank/DDBJ whole genome shotgun (WGS) entry which is preliminary data.</text>
</comment>
<feature type="non-terminal residue" evidence="1">
    <location>
        <position position="109"/>
    </location>
</feature>
<protein>
    <submittedName>
        <fullName evidence="1">Uncharacterized protein</fullName>
    </submittedName>
</protein>
<sequence length="109" mass="11738">MEPEDRLVGRVYVAVRLPKPFPDGGAARVTLHAKTKKLTLLVHNGTYTSTVALEPFGTWSTELLQAAGAVHAQSKVAFCLEAVELQHPGPGVLRLGVMLPPGVLQMQQQ</sequence>
<evidence type="ECO:0000313" key="2">
    <source>
        <dbReference type="Proteomes" id="UP000485058"/>
    </source>
</evidence>
<dbReference type="AlphaFoldDB" id="A0A6A0A719"/>
<organism evidence="1 2">
    <name type="scientific">Haematococcus lacustris</name>
    <name type="common">Green alga</name>
    <name type="synonym">Haematococcus pluvialis</name>
    <dbReference type="NCBI Taxonomy" id="44745"/>
    <lineage>
        <taxon>Eukaryota</taxon>
        <taxon>Viridiplantae</taxon>
        <taxon>Chlorophyta</taxon>
        <taxon>core chlorophytes</taxon>
        <taxon>Chlorophyceae</taxon>
        <taxon>CS clade</taxon>
        <taxon>Chlamydomonadales</taxon>
        <taxon>Haematococcaceae</taxon>
        <taxon>Haematococcus</taxon>
    </lineage>
</organism>
<proteinExistence type="predicted"/>